<dbReference type="GO" id="GO:0006952">
    <property type="term" value="P:defense response"/>
    <property type="evidence" value="ECO:0007669"/>
    <property type="project" value="UniProtKB-ARBA"/>
</dbReference>
<dbReference type="GO" id="GO:0042113">
    <property type="term" value="P:B cell activation"/>
    <property type="evidence" value="ECO:0007669"/>
    <property type="project" value="TreeGrafter"/>
</dbReference>
<evidence type="ECO:0000256" key="9">
    <source>
        <dbReference type="ARBA" id="ARBA00023157"/>
    </source>
</evidence>
<evidence type="ECO:0000256" key="5">
    <source>
        <dbReference type="ARBA" id="ARBA00022737"/>
    </source>
</evidence>
<dbReference type="PANTHER" id="PTHR46875:SF1">
    <property type="entry name" value="TUMOR NECROSIS FACTOR RECEPTOR SUPERFAMILY MEMBER 5"/>
    <property type="match status" value="1"/>
</dbReference>
<dbReference type="GO" id="GO:0035631">
    <property type="term" value="C:CD40 receptor complex"/>
    <property type="evidence" value="ECO:0007669"/>
    <property type="project" value="TreeGrafter"/>
</dbReference>
<dbReference type="PANTHER" id="PTHR46875">
    <property type="entry name" value="TUMOR NECROSIS FACTOR RECEPTOR SUPERFAMILY MEMBER 5"/>
    <property type="match status" value="1"/>
</dbReference>
<evidence type="ECO:0000256" key="3">
    <source>
        <dbReference type="ARBA" id="ARBA00022692"/>
    </source>
</evidence>
<evidence type="ECO:0000256" key="2">
    <source>
        <dbReference type="ARBA" id="ARBA00015766"/>
    </source>
</evidence>
<evidence type="ECO:0000256" key="13">
    <source>
        <dbReference type="ARBA" id="ARBA00032719"/>
    </source>
</evidence>
<keyword evidence="4 17" id="KW-0732">Signal</keyword>
<dbReference type="GO" id="GO:0045935">
    <property type="term" value="P:positive regulation of nucleobase-containing compound metabolic process"/>
    <property type="evidence" value="ECO:0007669"/>
    <property type="project" value="UniProtKB-ARBA"/>
</dbReference>
<evidence type="ECO:0000313" key="20">
    <source>
        <dbReference type="Proteomes" id="UP001166674"/>
    </source>
</evidence>
<organism evidence="19 20">
    <name type="scientific">Sciurus carolinensis</name>
    <name type="common">Eastern gray squirrel</name>
    <dbReference type="NCBI Taxonomy" id="30640"/>
    <lineage>
        <taxon>Eukaryota</taxon>
        <taxon>Metazoa</taxon>
        <taxon>Chordata</taxon>
        <taxon>Craniata</taxon>
        <taxon>Vertebrata</taxon>
        <taxon>Euteleostomi</taxon>
        <taxon>Mammalia</taxon>
        <taxon>Eutheria</taxon>
        <taxon>Euarchontoglires</taxon>
        <taxon>Glires</taxon>
        <taxon>Rodentia</taxon>
        <taxon>Sciuromorpha</taxon>
        <taxon>Sciuridae</taxon>
        <taxon>Sciurinae</taxon>
        <taxon>Sciurini</taxon>
        <taxon>Sciurus</taxon>
    </lineage>
</organism>
<reference evidence="19" key="1">
    <citation type="submission" date="2020-03" db="EMBL/GenBank/DDBJ databases">
        <title>Studies in the Genomics of Life Span.</title>
        <authorList>
            <person name="Glass D."/>
        </authorList>
    </citation>
    <scope>NUCLEOTIDE SEQUENCE</scope>
    <source>
        <strain evidence="19">SUZIE</strain>
        <tissue evidence="19">Muscle</tissue>
    </source>
</reference>
<accession>A0AA41T9K7</accession>
<dbReference type="GO" id="GO:0051094">
    <property type="term" value="P:positive regulation of developmental process"/>
    <property type="evidence" value="ECO:0007669"/>
    <property type="project" value="UniProtKB-ARBA"/>
</dbReference>
<dbReference type="InterPro" id="IPR001368">
    <property type="entry name" value="TNFR/NGFR_Cys_rich_reg"/>
</dbReference>
<comment type="subcellular location">
    <subcellularLocation>
        <location evidence="1">Membrane</location>
        <topology evidence="1">Single-pass type I membrane protein</topology>
    </subcellularLocation>
</comment>
<feature type="repeat" description="TNFR-Cys" evidence="15">
    <location>
        <begin position="84"/>
        <end position="126"/>
    </location>
</feature>
<comment type="function">
    <text evidence="14">Receptor for TNFSF5/CD40LG. Transduces TRAF6- and MAP3K8-mediated signals that activate ERK in macrophages and B cells, leading to induction of immunoglobulin secretion.</text>
</comment>
<feature type="disulfide bond" evidence="15">
    <location>
        <begin position="85"/>
        <end position="100"/>
    </location>
</feature>
<evidence type="ECO:0000256" key="10">
    <source>
        <dbReference type="ARBA" id="ARBA00023170"/>
    </source>
</evidence>
<dbReference type="PROSITE" id="PS50050">
    <property type="entry name" value="TNFR_NGFR_2"/>
    <property type="match status" value="3"/>
</dbReference>
<sequence>MVLLPLQCVLWSCILTAVSSLCPDPTRISDFRVRNGEERSQTSGKRPSKLICGWGARTGGCVEAGQGEKLVNDCSALTATQCLPCSKGEFSDTWNRDRRCHEHKYCDPNLGLRVEREGNSETDTTCTCEDGRHCTSSACESCAQHTSCGPGLGVKRLGTGTSDTICEPCPDGFFSNVSSAFEKCHPWTSCETKDLVELQAGTNMTDAVCGFRNRIRALVVIPIIMGIFLFAIFLVFIYIRKVAKKPKDKALHPPETQWQDPVEMIFVEDFAGHNPAAPVQETLHGCQPVTQEDGKESRVAVQEKQ</sequence>
<comment type="caution">
    <text evidence="15">Lacks conserved residue(s) required for the propagation of feature annotation.</text>
</comment>
<name>A0AA41T9K7_SCICA</name>
<dbReference type="Proteomes" id="UP001166674">
    <property type="component" value="Unassembled WGS sequence"/>
</dbReference>
<dbReference type="FunFam" id="2.10.50.10:FF:000041">
    <property type="entry name" value="Tumor necrosis factor receptor superfamily member 5"/>
    <property type="match status" value="1"/>
</dbReference>
<feature type="disulfide bond" evidence="15">
    <location>
        <begin position="169"/>
        <end position="184"/>
    </location>
</feature>
<evidence type="ECO:0000256" key="15">
    <source>
        <dbReference type="PROSITE-ProRule" id="PRU00206"/>
    </source>
</evidence>
<keyword evidence="10 19" id="KW-0675">Receptor</keyword>
<dbReference type="Pfam" id="PF00020">
    <property type="entry name" value="TNFR_c6"/>
    <property type="match status" value="2"/>
</dbReference>
<feature type="transmembrane region" description="Helical" evidence="16">
    <location>
        <begin position="217"/>
        <end position="239"/>
    </location>
</feature>
<proteinExistence type="predicted"/>
<feature type="signal peptide" evidence="17">
    <location>
        <begin position="1"/>
        <end position="20"/>
    </location>
</feature>
<evidence type="ECO:0000259" key="18">
    <source>
        <dbReference type="PROSITE" id="PS50050"/>
    </source>
</evidence>
<dbReference type="Gene3D" id="2.10.50.10">
    <property type="entry name" value="Tumor Necrosis Factor Receptor, subunit A, domain 2"/>
    <property type="match status" value="3"/>
</dbReference>
<protein>
    <recommendedName>
        <fullName evidence="2">Tumor necrosis factor receptor superfamily member 5</fullName>
    </recommendedName>
    <alternativeName>
        <fullName evidence="12">B-cell surface antigen CD40</fullName>
    </alternativeName>
    <alternativeName>
        <fullName evidence="13">CD40L receptor</fullName>
    </alternativeName>
</protein>
<dbReference type="GO" id="GO:0006874">
    <property type="term" value="P:intracellular calcium ion homeostasis"/>
    <property type="evidence" value="ECO:0007669"/>
    <property type="project" value="UniProtKB-ARBA"/>
</dbReference>
<comment type="caution">
    <text evidence="19">The sequence shown here is derived from an EMBL/GenBank/DDBJ whole genome shotgun (WGS) entry which is preliminary data.</text>
</comment>
<evidence type="ECO:0000256" key="6">
    <source>
        <dbReference type="ARBA" id="ARBA00022859"/>
    </source>
</evidence>
<gene>
    <name evidence="19" type="ORF">SUZIE_206360</name>
</gene>
<evidence type="ECO:0000256" key="7">
    <source>
        <dbReference type="ARBA" id="ARBA00022989"/>
    </source>
</evidence>
<evidence type="ECO:0000256" key="17">
    <source>
        <dbReference type="SAM" id="SignalP"/>
    </source>
</evidence>
<evidence type="ECO:0000256" key="12">
    <source>
        <dbReference type="ARBA" id="ARBA00031089"/>
    </source>
</evidence>
<keyword evidence="7 16" id="KW-1133">Transmembrane helix</keyword>
<keyword evidence="6" id="KW-0391">Immunity</keyword>
<keyword evidence="11" id="KW-0325">Glycoprotein</keyword>
<keyword evidence="8 16" id="KW-0472">Membrane</keyword>
<feature type="repeat" description="TNFR-Cys" evidence="15">
    <location>
        <begin position="168"/>
        <end position="209"/>
    </location>
</feature>
<evidence type="ECO:0000256" key="14">
    <source>
        <dbReference type="ARBA" id="ARBA00045871"/>
    </source>
</evidence>
<feature type="chain" id="PRO_5041254466" description="Tumor necrosis factor receptor superfamily member 5" evidence="17">
    <location>
        <begin position="21"/>
        <end position="305"/>
    </location>
</feature>
<dbReference type="InterPro" id="IPR052135">
    <property type="entry name" value="TNFRSF5"/>
</dbReference>
<dbReference type="InterPro" id="IPR034021">
    <property type="entry name" value="TNFRSF5_N"/>
</dbReference>
<feature type="domain" description="TNFR-Cys" evidence="18">
    <location>
        <begin position="127"/>
        <end position="166"/>
    </location>
</feature>
<keyword evidence="5" id="KW-0677">Repeat</keyword>
<dbReference type="AlphaFoldDB" id="A0AA41T9K7"/>
<dbReference type="GO" id="GO:0009897">
    <property type="term" value="C:external side of plasma membrane"/>
    <property type="evidence" value="ECO:0007669"/>
    <property type="project" value="TreeGrafter"/>
</dbReference>
<dbReference type="EMBL" id="JAATJV010438068">
    <property type="protein sequence ID" value="MBZ3890116.1"/>
    <property type="molecule type" value="Genomic_DNA"/>
</dbReference>
<keyword evidence="3 16" id="KW-0812">Transmembrane</keyword>
<evidence type="ECO:0000256" key="4">
    <source>
        <dbReference type="ARBA" id="ARBA00022729"/>
    </source>
</evidence>
<evidence type="ECO:0000256" key="16">
    <source>
        <dbReference type="SAM" id="Phobius"/>
    </source>
</evidence>
<feature type="domain" description="TNFR-Cys" evidence="18">
    <location>
        <begin position="168"/>
        <end position="209"/>
    </location>
</feature>
<dbReference type="GO" id="GO:0010468">
    <property type="term" value="P:regulation of gene expression"/>
    <property type="evidence" value="ECO:0007669"/>
    <property type="project" value="UniProtKB-ARBA"/>
</dbReference>
<keyword evidence="20" id="KW-1185">Reference proteome</keyword>
<evidence type="ECO:0000256" key="11">
    <source>
        <dbReference type="ARBA" id="ARBA00023180"/>
    </source>
</evidence>
<dbReference type="CDD" id="cd13407">
    <property type="entry name" value="TNFRSF5"/>
    <property type="match status" value="1"/>
</dbReference>
<feature type="repeat" description="TNFR-Cys" evidence="15">
    <location>
        <begin position="127"/>
        <end position="166"/>
    </location>
</feature>
<dbReference type="GO" id="GO:0010557">
    <property type="term" value="P:positive regulation of macromolecule biosynthetic process"/>
    <property type="evidence" value="ECO:0007669"/>
    <property type="project" value="UniProtKB-ARBA"/>
</dbReference>
<dbReference type="SUPFAM" id="SSF57586">
    <property type="entry name" value="TNF receptor-like"/>
    <property type="match status" value="2"/>
</dbReference>
<keyword evidence="9 15" id="KW-1015">Disulfide bond</keyword>
<evidence type="ECO:0000256" key="8">
    <source>
        <dbReference type="ARBA" id="ARBA00023136"/>
    </source>
</evidence>
<evidence type="ECO:0000256" key="1">
    <source>
        <dbReference type="ARBA" id="ARBA00004479"/>
    </source>
</evidence>
<dbReference type="GO" id="GO:0023035">
    <property type="term" value="P:CD40 signaling pathway"/>
    <property type="evidence" value="ECO:0007669"/>
    <property type="project" value="UniProtKB-ARBA"/>
</dbReference>
<feature type="disulfide bond" evidence="15">
    <location>
        <begin position="148"/>
        <end position="166"/>
    </location>
</feature>
<evidence type="ECO:0000313" key="19">
    <source>
        <dbReference type="EMBL" id="MBZ3890116.1"/>
    </source>
</evidence>
<dbReference type="GO" id="GO:0002768">
    <property type="term" value="P:immune response-regulating cell surface receptor signaling pathway"/>
    <property type="evidence" value="ECO:0007669"/>
    <property type="project" value="TreeGrafter"/>
</dbReference>
<dbReference type="GO" id="GO:0051240">
    <property type="term" value="P:positive regulation of multicellular organismal process"/>
    <property type="evidence" value="ECO:0007669"/>
    <property type="project" value="UniProtKB-ARBA"/>
</dbReference>
<dbReference type="SMART" id="SM00208">
    <property type="entry name" value="TNFR"/>
    <property type="match status" value="3"/>
</dbReference>
<feature type="domain" description="TNFR-Cys" evidence="18">
    <location>
        <begin position="84"/>
        <end position="126"/>
    </location>
</feature>